<evidence type="ECO:0000313" key="2">
    <source>
        <dbReference type="EMBL" id="ABG05570.1"/>
    </source>
</evidence>
<dbReference type="PIRSF" id="PIRSF019307">
    <property type="entry name" value="UCP019307"/>
    <property type="match status" value="1"/>
</dbReference>
<accession>Q1ASQ8</accession>
<dbReference type="PANTHER" id="PTHR36448:SF2">
    <property type="entry name" value="CUPIN TYPE-1 DOMAIN-CONTAINING PROTEIN"/>
    <property type="match status" value="1"/>
</dbReference>
<protein>
    <submittedName>
        <fullName evidence="2">Cupin 2, conserved barrel</fullName>
    </submittedName>
</protein>
<dbReference type="SUPFAM" id="SSF51182">
    <property type="entry name" value="RmlC-like cupins"/>
    <property type="match status" value="1"/>
</dbReference>
<reference evidence="2 3" key="1">
    <citation type="submission" date="2006-06" db="EMBL/GenBank/DDBJ databases">
        <title>Complete sequence of Rubrobacter xylanophilus DSM 9941.</title>
        <authorList>
            <consortium name="US DOE Joint Genome Institute"/>
            <person name="Copeland A."/>
            <person name="Lucas S."/>
            <person name="Lapidus A."/>
            <person name="Barry K."/>
            <person name="Detter J.C."/>
            <person name="Glavina del Rio T."/>
            <person name="Hammon N."/>
            <person name="Israni S."/>
            <person name="Dalin E."/>
            <person name="Tice H."/>
            <person name="Pitluck S."/>
            <person name="Munk A.C."/>
            <person name="Brettin T."/>
            <person name="Bruce D."/>
            <person name="Han C."/>
            <person name="Tapia R."/>
            <person name="Gilna P."/>
            <person name="Schmutz J."/>
            <person name="Larimer F."/>
            <person name="Land M."/>
            <person name="Hauser L."/>
            <person name="Kyrpides N."/>
            <person name="Lykidis A."/>
            <person name="da Costa M.S."/>
            <person name="Rainey F.A."/>
            <person name="Empadinhas N."/>
            <person name="Jolivet E."/>
            <person name="Battista J.R."/>
            <person name="Richardson P."/>
        </authorList>
    </citation>
    <scope>NUCLEOTIDE SEQUENCE [LARGE SCALE GENOMIC DNA]</scope>
    <source>
        <strain evidence="3">DSM 9941 / NBRC 16129 / PRD-1</strain>
    </source>
</reference>
<dbReference type="PANTHER" id="PTHR36448">
    <property type="entry name" value="BLR7373 PROTEIN"/>
    <property type="match status" value="1"/>
</dbReference>
<proteinExistence type="predicted"/>
<dbReference type="RefSeq" id="WP_011565579.1">
    <property type="nucleotide sequence ID" value="NC_008148.1"/>
</dbReference>
<name>Q1ASQ8_RUBXD</name>
<dbReference type="EMBL" id="CP000386">
    <property type="protein sequence ID" value="ABG05570.1"/>
    <property type="molecule type" value="Genomic_DNA"/>
</dbReference>
<dbReference type="InterPro" id="IPR011051">
    <property type="entry name" value="RmlC_Cupin_sf"/>
</dbReference>
<dbReference type="Gene3D" id="2.60.120.10">
    <property type="entry name" value="Jelly Rolls"/>
    <property type="match status" value="1"/>
</dbReference>
<dbReference type="InterPro" id="IPR014710">
    <property type="entry name" value="RmlC-like_jellyroll"/>
</dbReference>
<feature type="domain" description="Cupin type-2" evidence="1">
    <location>
        <begin position="66"/>
        <end position="116"/>
    </location>
</feature>
<evidence type="ECO:0000313" key="3">
    <source>
        <dbReference type="Proteomes" id="UP000006637"/>
    </source>
</evidence>
<gene>
    <name evidence="2" type="ordered locus">Rxyl_2653</name>
</gene>
<dbReference type="InterPro" id="IPR013096">
    <property type="entry name" value="Cupin_2"/>
</dbReference>
<dbReference type="eggNOG" id="COG4297">
    <property type="taxonomic scope" value="Bacteria"/>
</dbReference>
<dbReference type="InterPro" id="IPR014500">
    <property type="entry name" value="UCP019307_cupin"/>
</dbReference>
<sequence>MASRAFGGIEVLSYRFGDDGRIPNNPRLPLLVYRGALPGGGAGGFEGRFRSNGWGGMWRDGIFGYHHYHSTAHEVLGVARGAARVTFGGEGGVTLEVREGDAVAIPAGVGHCNRGASRDLLVVGAYPAGQSWDLCTGEPGERPRALENIRRVPLPERDPLFGEEGPLIELWGEG</sequence>
<dbReference type="PhylomeDB" id="Q1ASQ8"/>
<evidence type="ECO:0000259" key="1">
    <source>
        <dbReference type="Pfam" id="PF07883"/>
    </source>
</evidence>
<dbReference type="Proteomes" id="UP000006637">
    <property type="component" value="Chromosome"/>
</dbReference>
<dbReference type="KEGG" id="rxy:Rxyl_2653"/>
<keyword evidence="3" id="KW-1185">Reference proteome</keyword>
<dbReference type="OrthoDB" id="9794183at2"/>
<dbReference type="Pfam" id="PF07883">
    <property type="entry name" value="Cupin_2"/>
    <property type="match status" value="1"/>
</dbReference>
<dbReference type="HOGENOM" id="CLU_084522_1_0_11"/>
<dbReference type="InterPro" id="IPR047121">
    <property type="entry name" value="YjiB-like"/>
</dbReference>
<organism evidence="2 3">
    <name type="scientific">Rubrobacter xylanophilus (strain DSM 9941 / JCM 11954 / NBRC 16129 / PRD-1)</name>
    <dbReference type="NCBI Taxonomy" id="266117"/>
    <lineage>
        <taxon>Bacteria</taxon>
        <taxon>Bacillati</taxon>
        <taxon>Actinomycetota</taxon>
        <taxon>Rubrobacteria</taxon>
        <taxon>Rubrobacterales</taxon>
        <taxon>Rubrobacteraceae</taxon>
        <taxon>Rubrobacter</taxon>
    </lineage>
</organism>
<dbReference type="AlphaFoldDB" id="Q1ASQ8"/>
<dbReference type="CDD" id="cd02219">
    <property type="entry name" value="cupin_YjlB-like"/>
    <property type="match status" value="1"/>
</dbReference>